<dbReference type="PIRSF" id="PIRSF039085">
    <property type="entry name" value="ABC_ATPase_HisP"/>
    <property type="match status" value="1"/>
</dbReference>
<dbReference type="GO" id="GO:0005886">
    <property type="term" value="C:plasma membrane"/>
    <property type="evidence" value="ECO:0007669"/>
    <property type="project" value="UniProtKB-SubCell"/>
</dbReference>
<protein>
    <submittedName>
        <fullName evidence="9">Amino acid ABC transporter ATP-binding protein</fullName>
    </submittedName>
</protein>
<dbReference type="RefSeq" id="WP_017452782.1">
    <property type="nucleotide sequence ID" value="NZ_CP008956.1"/>
</dbReference>
<name>A0A6M3ZZN6_9BURK</name>
<dbReference type="InterPro" id="IPR027417">
    <property type="entry name" value="P-loop_NTPase"/>
</dbReference>
<dbReference type="SMART" id="SM00382">
    <property type="entry name" value="AAA"/>
    <property type="match status" value="1"/>
</dbReference>
<dbReference type="GO" id="GO:0016887">
    <property type="term" value="F:ATP hydrolysis activity"/>
    <property type="evidence" value="ECO:0007669"/>
    <property type="project" value="InterPro"/>
</dbReference>
<dbReference type="PANTHER" id="PTHR43166:SF35">
    <property type="entry name" value="L-CYSTINE IMPORT ATP-BINDING PROTEIN TCYN"/>
    <property type="match status" value="1"/>
</dbReference>
<dbReference type="CDD" id="cd03262">
    <property type="entry name" value="ABC_HisP_GlnQ"/>
    <property type="match status" value="1"/>
</dbReference>
<dbReference type="FunFam" id="3.40.50.300:FF:000020">
    <property type="entry name" value="Amino acid ABC transporter ATP-binding component"/>
    <property type="match status" value="1"/>
</dbReference>
<sequence length="257" mass="28414">MNQEHNQTMIQIRHLQKSFGEHVVLKDISIEIARGSVVAMIGPSGSGKSTLLRCLNLLTVPDRGSVRIGTRHFEFHGRKSHLPKERELAAFRARTGMVFQHFNLFPHMTALENVMEGMVTVLRTPKAEARAQAMALLQKVGLVERADMYPQKLSGGQKQRIAIARALAMQPDVMLFDEATSALDPELVGEVLNVIRGLATDGMTMILVTHEIAFAREVADQVVFMRDGVVVEAGPPSQVIDHPREAATQAFLSRFNA</sequence>
<dbReference type="Proteomes" id="UP000501648">
    <property type="component" value="Chromosome"/>
</dbReference>
<dbReference type="Gene3D" id="3.40.50.300">
    <property type="entry name" value="P-loop containing nucleotide triphosphate hydrolases"/>
    <property type="match status" value="1"/>
</dbReference>
<evidence type="ECO:0000256" key="6">
    <source>
        <dbReference type="ARBA" id="ARBA00022840"/>
    </source>
</evidence>
<gene>
    <name evidence="9" type="ORF">C798_27015</name>
</gene>
<dbReference type="InterPro" id="IPR003439">
    <property type="entry name" value="ABC_transporter-like_ATP-bd"/>
</dbReference>
<reference evidence="9 10" key="1">
    <citation type="journal article" date="2012" name="J. Bacteriol.">
        <title>Genome sequence of the pathogenic Herbaspirillum seropedicae strain Os34, isolated from rice roots.</title>
        <authorList>
            <person name="Ye W."/>
            <person name="Ye S."/>
            <person name="Liu J."/>
            <person name="Chang S."/>
            <person name="Chen M."/>
            <person name="Zhu B."/>
            <person name="Guo L."/>
            <person name="An Q."/>
        </authorList>
    </citation>
    <scope>NUCLEOTIDE SEQUENCE [LARGE SCALE GENOMIC DNA]</scope>
    <source>
        <strain evidence="9 10">Os34</strain>
    </source>
</reference>
<accession>A0A6M3ZZN6</accession>
<dbReference type="InterPro" id="IPR030679">
    <property type="entry name" value="ABC_ATPase_HisP-typ"/>
</dbReference>
<evidence type="ECO:0000256" key="1">
    <source>
        <dbReference type="ARBA" id="ARBA00004202"/>
    </source>
</evidence>
<dbReference type="GO" id="GO:0005524">
    <property type="term" value="F:ATP binding"/>
    <property type="evidence" value="ECO:0007669"/>
    <property type="project" value="UniProtKB-KW"/>
</dbReference>
<dbReference type="Pfam" id="PF00005">
    <property type="entry name" value="ABC_tran"/>
    <property type="match status" value="1"/>
</dbReference>
<dbReference type="EMBL" id="CP008956">
    <property type="protein sequence ID" value="QJQ03761.1"/>
    <property type="molecule type" value="Genomic_DNA"/>
</dbReference>
<evidence type="ECO:0000256" key="3">
    <source>
        <dbReference type="ARBA" id="ARBA00022448"/>
    </source>
</evidence>
<dbReference type="PROSITE" id="PS50893">
    <property type="entry name" value="ABC_TRANSPORTER_2"/>
    <property type="match status" value="1"/>
</dbReference>
<evidence type="ECO:0000256" key="2">
    <source>
        <dbReference type="ARBA" id="ARBA00005417"/>
    </source>
</evidence>
<feature type="domain" description="ABC transporter" evidence="8">
    <location>
        <begin position="10"/>
        <end position="252"/>
    </location>
</feature>
<dbReference type="AlphaFoldDB" id="A0A6M3ZZN6"/>
<dbReference type="InterPro" id="IPR017871">
    <property type="entry name" value="ABC_transporter-like_CS"/>
</dbReference>
<keyword evidence="3" id="KW-0813">Transport</keyword>
<evidence type="ECO:0000313" key="9">
    <source>
        <dbReference type="EMBL" id="QJQ03761.1"/>
    </source>
</evidence>
<proteinExistence type="inferred from homology"/>
<dbReference type="PROSITE" id="PS00211">
    <property type="entry name" value="ABC_TRANSPORTER_1"/>
    <property type="match status" value="1"/>
</dbReference>
<keyword evidence="5" id="KW-0547">Nucleotide-binding</keyword>
<evidence type="ECO:0000256" key="4">
    <source>
        <dbReference type="ARBA" id="ARBA00022475"/>
    </source>
</evidence>
<keyword evidence="6 9" id="KW-0067">ATP-binding</keyword>
<evidence type="ECO:0000256" key="7">
    <source>
        <dbReference type="ARBA" id="ARBA00023136"/>
    </source>
</evidence>
<organism evidence="9 10">
    <name type="scientific">Herbaspirillum rubrisubalbicans Os34</name>
    <dbReference type="NCBI Taxonomy" id="1235827"/>
    <lineage>
        <taxon>Bacteria</taxon>
        <taxon>Pseudomonadati</taxon>
        <taxon>Pseudomonadota</taxon>
        <taxon>Betaproteobacteria</taxon>
        <taxon>Burkholderiales</taxon>
        <taxon>Oxalobacteraceae</taxon>
        <taxon>Herbaspirillum</taxon>
    </lineage>
</organism>
<comment type="similarity">
    <text evidence="2">Belongs to the ABC transporter superfamily.</text>
</comment>
<dbReference type="InterPro" id="IPR050086">
    <property type="entry name" value="MetN_ABC_transporter-like"/>
</dbReference>
<keyword evidence="7" id="KW-0472">Membrane</keyword>
<evidence type="ECO:0000313" key="10">
    <source>
        <dbReference type="Proteomes" id="UP000501648"/>
    </source>
</evidence>
<dbReference type="PANTHER" id="PTHR43166">
    <property type="entry name" value="AMINO ACID IMPORT ATP-BINDING PROTEIN"/>
    <property type="match status" value="1"/>
</dbReference>
<evidence type="ECO:0000256" key="5">
    <source>
        <dbReference type="ARBA" id="ARBA00022741"/>
    </source>
</evidence>
<dbReference type="SUPFAM" id="SSF52540">
    <property type="entry name" value="P-loop containing nucleoside triphosphate hydrolases"/>
    <property type="match status" value="1"/>
</dbReference>
<evidence type="ECO:0000259" key="8">
    <source>
        <dbReference type="PROSITE" id="PS50893"/>
    </source>
</evidence>
<dbReference type="InterPro" id="IPR003593">
    <property type="entry name" value="AAA+_ATPase"/>
</dbReference>
<keyword evidence="4" id="KW-1003">Cell membrane</keyword>
<comment type="subcellular location">
    <subcellularLocation>
        <location evidence="1">Cell membrane</location>
        <topology evidence="1">Peripheral membrane protein</topology>
    </subcellularLocation>
</comment>
<dbReference type="GO" id="GO:0015424">
    <property type="term" value="F:ABC-type amino acid transporter activity"/>
    <property type="evidence" value="ECO:0007669"/>
    <property type="project" value="InterPro"/>
</dbReference>